<name>A0ABR9AH04_9BACT</name>
<feature type="signal peptide" evidence="1">
    <location>
        <begin position="1"/>
        <end position="31"/>
    </location>
</feature>
<comment type="caution">
    <text evidence="3">The sequence shown here is derived from an EMBL/GenBank/DDBJ whole genome shotgun (WGS) entry which is preliminary data.</text>
</comment>
<evidence type="ECO:0000313" key="4">
    <source>
        <dbReference type="Proteomes" id="UP000647133"/>
    </source>
</evidence>
<dbReference type="InterPro" id="IPR025510">
    <property type="entry name" value="DUF4397"/>
</dbReference>
<feature type="domain" description="DUF4397" evidence="2">
    <location>
        <begin position="46"/>
        <end position="161"/>
    </location>
</feature>
<keyword evidence="1" id="KW-0732">Signal</keyword>
<gene>
    <name evidence="3" type="ORF">IFO69_05145</name>
</gene>
<dbReference type="EMBL" id="JACYTQ010000002">
    <property type="protein sequence ID" value="MBD8488127.1"/>
    <property type="molecule type" value="Genomic_DNA"/>
</dbReference>
<organism evidence="3 4">
    <name type="scientific">Echinicola arenosa</name>
    <dbReference type="NCBI Taxonomy" id="2774144"/>
    <lineage>
        <taxon>Bacteria</taxon>
        <taxon>Pseudomonadati</taxon>
        <taxon>Bacteroidota</taxon>
        <taxon>Cytophagia</taxon>
        <taxon>Cytophagales</taxon>
        <taxon>Cyclobacteriaceae</taxon>
        <taxon>Echinicola</taxon>
    </lineage>
</organism>
<sequence length="248" mass="27784">MLTGVNKNKMLMNWKRTLGLFFLALSPLVITSCLDDEDAADIPPVAYVAYYHGSPETGAVSIYADGRLYNTNNFEYTDFFTYGNYYTGERNLSFKNRNAANSLLDTAVTLNENQPYTFFFIDGEESAMETVIAEDNWDEPSEGKAMIRLVHLSPDAPAVNLVVNDDEAATFSNQEYKNVTDFVEIDAELTSFNITNATTGEVILTAEDLDLRTQRIYTVIVRGYAAPEEASSSIDDLSLQVIRNYPNY</sequence>
<proteinExistence type="predicted"/>
<dbReference type="PROSITE" id="PS51257">
    <property type="entry name" value="PROKAR_LIPOPROTEIN"/>
    <property type="match status" value="1"/>
</dbReference>
<reference evidence="3 4" key="1">
    <citation type="submission" date="2020-09" db="EMBL/GenBank/DDBJ databases">
        <title>Echinicola sp. CAU 1574 isolated from sand of Sido Beach.</title>
        <authorList>
            <person name="Kim W."/>
        </authorList>
    </citation>
    <scope>NUCLEOTIDE SEQUENCE [LARGE SCALE GENOMIC DNA]</scope>
    <source>
        <strain evidence="3 4">CAU 1574</strain>
    </source>
</reference>
<dbReference type="Pfam" id="PF14344">
    <property type="entry name" value="DUF4397"/>
    <property type="match status" value="1"/>
</dbReference>
<evidence type="ECO:0000256" key="1">
    <source>
        <dbReference type="SAM" id="SignalP"/>
    </source>
</evidence>
<feature type="chain" id="PRO_5047288534" evidence="1">
    <location>
        <begin position="32"/>
        <end position="248"/>
    </location>
</feature>
<protein>
    <submittedName>
        <fullName evidence="3">DUF4397 domain-containing protein</fullName>
    </submittedName>
</protein>
<accession>A0ABR9AH04</accession>
<dbReference type="Proteomes" id="UP000647133">
    <property type="component" value="Unassembled WGS sequence"/>
</dbReference>
<evidence type="ECO:0000259" key="2">
    <source>
        <dbReference type="Pfam" id="PF14344"/>
    </source>
</evidence>
<evidence type="ECO:0000313" key="3">
    <source>
        <dbReference type="EMBL" id="MBD8488127.1"/>
    </source>
</evidence>
<keyword evidence="4" id="KW-1185">Reference proteome</keyword>